<evidence type="ECO:0000313" key="9">
    <source>
        <dbReference type="EMBL" id="ADU97390.1"/>
    </source>
</evidence>
<dbReference type="GO" id="GO:0006304">
    <property type="term" value="P:DNA modification"/>
    <property type="evidence" value="ECO:0007669"/>
    <property type="project" value="InterPro"/>
</dbReference>
<dbReference type="GO" id="GO:0032259">
    <property type="term" value="P:methylation"/>
    <property type="evidence" value="ECO:0007669"/>
    <property type="project" value="UniProtKB-KW"/>
</dbReference>
<keyword evidence="3" id="KW-0489">Methyltransferase</keyword>
<dbReference type="Pfam" id="PF22837">
    <property type="entry name" value="M_Eco57I_C"/>
    <property type="match status" value="1"/>
</dbReference>
<dbReference type="OrthoDB" id="9814572at2"/>
<comment type="similarity">
    <text evidence="1">Belongs to the N(4)/N(6)-methyltransferase family.</text>
</comment>
<dbReference type="Gene3D" id="3.40.50.150">
    <property type="entry name" value="Vaccinia Virus protein VP39"/>
    <property type="match status" value="1"/>
</dbReference>
<dbReference type="EC" id="2.1.1.72" evidence="2"/>
<dbReference type="PRINTS" id="PR00507">
    <property type="entry name" value="N12N6MTFRASE"/>
</dbReference>
<feature type="domain" description="Type II methyltransferase M.TaqI-like" evidence="7">
    <location>
        <begin position="518"/>
        <end position="837"/>
    </location>
</feature>
<dbReference type="PANTHER" id="PTHR33841">
    <property type="entry name" value="DNA METHYLTRANSFERASE YEEA-RELATED"/>
    <property type="match status" value="1"/>
</dbReference>
<sequence>MKVKVSKTLRKLIENAFNRENFVQFLYTVFPDADIRFEGELLPIEEKFSGKILEAEHLGQYEDSEGYNIDFLIVKVPSPDKLRKYHRDFVVHHLEREGKDGALVAFYSDDFPIWRLSYVQMDYERSEKDGRIDKKLTNFRRFSFIVGKGKVSKTTYLQLSELFNLKNPTTGQLLKVFSVDSLNKRFFREYIKRFVNLWRIIYNQVKGKELPESAKTPERFSKEAAHQLLNRLIFIYFIQEKEGWFEELNGQKLIDFLVSEYKKFVAEKGGTFYSEWLKPLCLSAFSQDMGKKRAEIPAKYSYLPEKVKELFIRAPYLNGGLFSENDYDRVDFQIPDEFFLKSDQLGKEEEGIIPFLNGYNFTMVEDLEDDRDLAVNPEFIGTIYEKLVHLDSKEVLKNPEAKIDIEGVTKGIVYTKEPEIKFIITQSLIYYLRKNTSLSEETIYDFIFDDDFLPENRQTFEELKRALDELKVVDPACGSGAFLVGLVDTLYHLYSKLHRFDPNVVESGYAIRKKIIENNVYGVDVMEWAARIAELRLWLFLMVEADLSREKLWLNPLLPNLSFKIRVGDSLIEEFGNLDFSILRSQRPEFKSALPLSPSIKRKITELKRKKLLYIENKPGAPKKEEIEHEELQLFMEIIEDKLYHIEQQMANLKSSPSYEKDLFGKERKMEELFKKKLKRFEKEKEFWEKVKSTLEKGKRPFIWDIDFVEVFQGEKKGFDLVVGNPPYVRQELIAPPSESEEGYSQSEWKKLKREYKEKLRNMVETLYGREFKPDGKADLYVYFYFKGFSLLNERGTLGFITSNSWLDVGFGKTLQEFLLKRTKIYSINDNQSKRSFKEADVNTVITFISAPTDKRREKENLENVVKFVMWKIPFEEVVKSPKFKEYLNFIEKAQPRVEEAELPELSENVIKTEAFRLFPIKHKDLLKDGTRDGKYEGNKWGGKFLRAPDIFFTILRKGKGKFVRLGDIAEVKFGIKTGANEFFYVEDLTDKVEDGELERVENLRDFTSVEEIRKAGLRIIKPSKWGKNAKNYKLFLVEREFLRPVIKSPRELKTIIVREEDPKYRIFLCNKTKKELKRTFALDYIKWGEEQGFNRRPTCRGRNFWYQISVKEDMKFLWWKSIGERYAFFWNINNYPTDQRNYYVKLKDKNISDLDFVVSLNATLDRLFIETMAREMTGAITIIELPVDDVRNKFTFFVQGVKEIPAMFKREIFSIFKELGFDPNRPIREQEPNPLPDRKALDDIVFDALGLTEEERKEVYYAVAELVQNRLKKARSV</sequence>
<evidence type="ECO:0000256" key="6">
    <source>
        <dbReference type="ARBA" id="ARBA00047942"/>
    </source>
</evidence>
<evidence type="ECO:0000313" key="10">
    <source>
        <dbReference type="Proteomes" id="UP000006362"/>
    </source>
</evidence>
<evidence type="ECO:0000256" key="5">
    <source>
        <dbReference type="ARBA" id="ARBA00022691"/>
    </source>
</evidence>
<dbReference type="InterPro" id="IPR054520">
    <property type="entry name" value="M_Eco57I_C"/>
</dbReference>
<dbReference type="EMBL" id="CP002444">
    <property type="protein sequence ID" value="ADU97390.1"/>
    <property type="molecule type" value="Genomic_DNA"/>
</dbReference>
<protein>
    <recommendedName>
        <fullName evidence="2">site-specific DNA-methyltransferase (adenine-specific)</fullName>
        <ecNumber evidence="2">2.1.1.72</ecNumber>
    </recommendedName>
</protein>
<dbReference type="Pfam" id="PF07669">
    <property type="entry name" value="Eco57I"/>
    <property type="match status" value="1"/>
</dbReference>
<accession>E8T461</accession>
<dbReference type="PANTHER" id="PTHR33841:SF5">
    <property type="entry name" value="DNA METHYLASE (MODIFICATION METHYLASE) (METHYLTRANSFERASE)-RELATED"/>
    <property type="match status" value="1"/>
</dbReference>
<dbReference type="eggNOG" id="COG0827">
    <property type="taxonomic scope" value="Bacteria"/>
</dbReference>
<evidence type="ECO:0000256" key="4">
    <source>
        <dbReference type="ARBA" id="ARBA00022679"/>
    </source>
</evidence>
<dbReference type="InterPro" id="IPR029063">
    <property type="entry name" value="SAM-dependent_MTases_sf"/>
</dbReference>
<dbReference type="GO" id="GO:0009007">
    <property type="term" value="F:site-specific DNA-methyltransferase (adenine-specific) activity"/>
    <property type="evidence" value="ECO:0007669"/>
    <property type="project" value="UniProtKB-EC"/>
</dbReference>
<feature type="domain" description="Type II methyltransferase M.Eco57I C-terminal" evidence="8">
    <location>
        <begin position="940"/>
        <end position="1180"/>
    </location>
</feature>
<dbReference type="GO" id="GO:0003676">
    <property type="term" value="F:nucleic acid binding"/>
    <property type="evidence" value="ECO:0007669"/>
    <property type="project" value="InterPro"/>
</dbReference>
<dbReference type="InterPro" id="IPR011639">
    <property type="entry name" value="MethylTrfase_TaqI-like_dom"/>
</dbReference>
<dbReference type="KEGG" id="tam:Theam_1428"/>
<name>E8T461_THEA1</name>
<evidence type="ECO:0000259" key="8">
    <source>
        <dbReference type="Pfam" id="PF22837"/>
    </source>
</evidence>
<dbReference type="SUPFAM" id="SSF53335">
    <property type="entry name" value="S-adenosyl-L-methionine-dependent methyltransferases"/>
    <property type="match status" value="1"/>
</dbReference>
<dbReference type="InterPro" id="IPR050953">
    <property type="entry name" value="N4_N6_ade-DNA_methylase"/>
</dbReference>
<dbReference type="AlphaFoldDB" id="E8T461"/>
<comment type="catalytic activity">
    <reaction evidence="6">
        <text>a 2'-deoxyadenosine in DNA + S-adenosyl-L-methionine = an N(6)-methyl-2'-deoxyadenosine in DNA + S-adenosyl-L-homocysteine + H(+)</text>
        <dbReference type="Rhea" id="RHEA:15197"/>
        <dbReference type="Rhea" id="RHEA-COMP:12418"/>
        <dbReference type="Rhea" id="RHEA-COMP:12419"/>
        <dbReference type="ChEBI" id="CHEBI:15378"/>
        <dbReference type="ChEBI" id="CHEBI:57856"/>
        <dbReference type="ChEBI" id="CHEBI:59789"/>
        <dbReference type="ChEBI" id="CHEBI:90615"/>
        <dbReference type="ChEBI" id="CHEBI:90616"/>
        <dbReference type="EC" id="2.1.1.72"/>
    </reaction>
</comment>
<evidence type="ECO:0000259" key="7">
    <source>
        <dbReference type="Pfam" id="PF07669"/>
    </source>
</evidence>
<dbReference type="REBASE" id="31688">
    <property type="entry name" value="TamHBORF1428P"/>
</dbReference>
<dbReference type="HOGENOM" id="CLU_002539_1_1_0"/>
<dbReference type="InterPro" id="IPR002052">
    <property type="entry name" value="DNA_methylase_N6_adenine_CS"/>
</dbReference>
<keyword evidence="4" id="KW-0808">Transferase</keyword>
<dbReference type="Proteomes" id="UP000006362">
    <property type="component" value="Chromosome"/>
</dbReference>
<keyword evidence="10" id="KW-1185">Reference proteome</keyword>
<keyword evidence="5" id="KW-0949">S-adenosyl-L-methionine</keyword>
<reference evidence="9" key="1">
    <citation type="submission" date="2011-01" db="EMBL/GenBank/DDBJ databases">
        <title>Complete sequence of chromosome of Thermovibrio ammonificans HB-1.</title>
        <authorList>
            <consortium name="US DOE Joint Genome Institute"/>
            <person name="Lucas S."/>
            <person name="Copeland A."/>
            <person name="Lapidus A."/>
            <person name="Cheng J.-F."/>
            <person name="Goodwin L."/>
            <person name="Pitluck S."/>
            <person name="Davenport K."/>
            <person name="Detter J.C."/>
            <person name="Han C."/>
            <person name="Tapia R."/>
            <person name="Land M."/>
            <person name="Hauser L."/>
            <person name="Kyrpides N."/>
            <person name="Ivanova N."/>
            <person name="Ovchinnikova G."/>
            <person name="Vetriani C."/>
            <person name="Woyke T."/>
        </authorList>
    </citation>
    <scope>NUCLEOTIDE SEQUENCE [LARGE SCALE GENOMIC DNA]</scope>
    <source>
        <strain evidence="9">HB-1</strain>
    </source>
</reference>
<proteinExistence type="inferred from homology"/>
<evidence type="ECO:0000256" key="3">
    <source>
        <dbReference type="ARBA" id="ARBA00022603"/>
    </source>
</evidence>
<organism evidence="9 10">
    <name type="scientific">Thermovibrio ammonificans (strain DSM 15698 / JCM 12110 / HB-1)</name>
    <dbReference type="NCBI Taxonomy" id="648996"/>
    <lineage>
        <taxon>Bacteria</taxon>
        <taxon>Pseudomonadati</taxon>
        <taxon>Aquificota</taxon>
        <taxon>Aquificia</taxon>
        <taxon>Desulfurobacteriales</taxon>
        <taxon>Desulfurobacteriaceae</taxon>
        <taxon>Thermovibrio</taxon>
    </lineage>
</organism>
<dbReference type="eggNOG" id="COG1002">
    <property type="taxonomic scope" value="Bacteria"/>
</dbReference>
<evidence type="ECO:0000256" key="1">
    <source>
        <dbReference type="ARBA" id="ARBA00006594"/>
    </source>
</evidence>
<dbReference type="STRING" id="648996.Theam_1428"/>
<dbReference type="PROSITE" id="PS00092">
    <property type="entry name" value="N6_MTASE"/>
    <property type="match status" value="1"/>
</dbReference>
<gene>
    <name evidence="9" type="ordered locus">Theam_1428</name>
</gene>
<evidence type="ECO:0000256" key="2">
    <source>
        <dbReference type="ARBA" id="ARBA00011900"/>
    </source>
</evidence>